<gene>
    <name evidence="3" type="primary">LOC123393527</name>
</gene>
<keyword evidence="2" id="KW-1185">Reference proteome</keyword>
<evidence type="ECO:0000313" key="3">
    <source>
        <dbReference type="RefSeq" id="XP_044941787.1"/>
    </source>
</evidence>
<dbReference type="GeneID" id="123393527"/>
<organism evidence="2 3">
    <name type="scientific">Mustela putorius furo</name>
    <name type="common">European domestic ferret</name>
    <name type="synonym">Mustela furo</name>
    <dbReference type="NCBI Taxonomy" id="9669"/>
    <lineage>
        <taxon>Eukaryota</taxon>
        <taxon>Metazoa</taxon>
        <taxon>Chordata</taxon>
        <taxon>Craniata</taxon>
        <taxon>Vertebrata</taxon>
        <taxon>Euteleostomi</taxon>
        <taxon>Mammalia</taxon>
        <taxon>Eutheria</taxon>
        <taxon>Laurasiatheria</taxon>
        <taxon>Carnivora</taxon>
        <taxon>Caniformia</taxon>
        <taxon>Musteloidea</taxon>
        <taxon>Mustelidae</taxon>
        <taxon>Mustelinae</taxon>
        <taxon>Mustela</taxon>
    </lineage>
</organism>
<reference evidence="3" key="1">
    <citation type="submission" date="2025-08" db="UniProtKB">
        <authorList>
            <consortium name="RefSeq"/>
        </authorList>
    </citation>
    <scope>IDENTIFICATION</scope>
    <source>
        <tissue evidence="3">Brain</tissue>
    </source>
</reference>
<dbReference type="RefSeq" id="XP_044941787.1">
    <property type="nucleotide sequence ID" value="XM_045085852.1"/>
</dbReference>
<dbReference type="Proteomes" id="UP000000715">
    <property type="component" value="Unplaced"/>
</dbReference>
<feature type="compositionally biased region" description="Polar residues" evidence="1">
    <location>
        <begin position="57"/>
        <end position="75"/>
    </location>
</feature>
<evidence type="ECO:0000256" key="1">
    <source>
        <dbReference type="SAM" id="MobiDB-lite"/>
    </source>
</evidence>
<proteinExistence type="predicted"/>
<name>A0A8U0SFL6_MUSPF</name>
<dbReference type="OrthoDB" id="9809593at2759"/>
<feature type="region of interest" description="Disordered" evidence="1">
    <location>
        <begin position="1"/>
        <end position="132"/>
    </location>
</feature>
<dbReference type="AlphaFoldDB" id="A0A8U0SFL6"/>
<feature type="compositionally biased region" description="Low complexity" evidence="1">
    <location>
        <begin position="119"/>
        <end position="129"/>
    </location>
</feature>
<feature type="compositionally biased region" description="Low complexity" evidence="1">
    <location>
        <begin position="14"/>
        <end position="52"/>
    </location>
</feature>
<protein>
    <submittedName>
        <fullName evidence="3">Extensin-like</fullName>
    </submittedName>
</protein>
<evidence type="ECO:0000313" key="2">
    <source>
        <dbReference type="Proteomes" id="UP000000715"/>
    </source>
</evidence>
<accession>A0A8U0SFL6</accession>
<sequence length="289" mass="30977">MSSPSHTPNPSPTQSPSQSRSNHVVPSNQQANSSSAAAAPSPSPTRGSSSRPPSHPVTPTASQPSSRASSLTPSPHIQHVPRGSSQNPTPPTSKSPSQSGLKSLSRNSSQTPPVPIPRSPSRSPATSASYIGPIRGVPSYIAPYVPRFLKEPPFFQPPTAPLPQNQCFPCSFPCPAREPPPLPDSLYFPLLPPPPHHPRVNCSFPTPPSLFTPPSSLTYTPPTEVLVSGKPHVVPTVLPATFYTPFSRYYAQPRPYRTHRRRPSAFPLAPLPSLPYDGPGRSVHFFRGS</sequence>